<protein>
    <recommendedName>
        <fullName evidence="3">DUF11 domain-containing protein</fullName>
    </recommendedName>
</protein>
<dbReference type="OrthoDB" id="51490at2"/>
<evidence type="ECO:0008006" key="3">
    <source>
        <dbReference type="Google" id="ProtNLM"/>
    </source>
</evidence>
<dbReference type="AlphaFoldDB" id="A0A2Z3JEY5"/>
<dbReference type="Proteomes" id="UP000245368">
    <property type="component" value="Chromosome"/>
</dbReference>
<name>A0A2Z3JEY5_9DEIO</name>
<organism evidence="1 2">
    <name type="scientific">Deinococcus irradiatisoli</name>
    <dbReference type="NCBI Taxonomy" id="2202254"/>
    <lineage>
        <taxon>Bacteria</taxon>
        <taxon>Thermotogati</taxon>
        <taxon>Deinococcota</taxon>
        <taxon>Deinococci</taxon>
        <taxon>Deinococcales</taxon>
        <taxon>Deinococcaceae</taxon>
        <taxon>Deinococcus</taxon>
    </lineage>
</organism>
<proteinExistence type="predicted"/>
<keyword evidence="2" id="KW-1185">Reference proteome</keyword>
<evidence type="ECO:0000313" key="1">
    <source>
        <dbReference type="EMBL" id="AWN22546.1"/>
    </source>
</evidence>
<dbReference type="EMBL" id="CP029494">
    <property type="protein sequence ID" value="AWN22546.1"/>
    <property type="molecule type" value="Genomic_DNA"/>
</dbReference>
<gene>
    <name evidence="1" type="ORF">DKM44_04290</name>
</gene>
<sequence>MSSAPFTITKTGGASETVTVNGTFTKSYTAGTYTVVPGAVTGYTAPSSQTADLNTADQALNFAYTSTGPGPVVTPVAIKSISLVSLKDDTNALLPTKAEVNANKVATLFAAQTEESVCAVVRVLGVDDKPLANANVTAESTGSSAYNVSISSCSGTVTSQATGGQASPIVTDANGYAKIRFFATYGNADAQNNSDPIKFVINADSQGVSVAQPLELKGFFLNMSHLYVSEVGQAGLRKTASRVGSNVGTFTNIFGLRSNPTNQATFLVNVYNKQPQTDLLTPQDFGGYVQYTLSGADAKRVHFVKTGAEDTISADGLTYIDRTPGGGAQIAPNADVTQAQVGAKPLDVTLKATYVFTTTYGNTTYEFPLKDATWNKKYTTGFLSITKSVNNHVLTWAGPEVTMAPTGTIAEPFRAKYTITVKNQSLTDAVYNATVADQIPSELGVIVSSISNGGTYDPAKHAITWNYTNDPTLKTFEANGTRTYTFEVYARQKPGYRFQGTFAGFTVPPVNGTTTPYSDPYAVTDGLYNDNDTTVSYFPISTTDFSNQIVTDYNPTADESTINVVRPIYTLTKTLASGQSQTLDGGNGSSQGATANYDITFRQVDRITSGRPEDALYPALYIKYPGEFDGVTTVAGQDVPRQNPYGNNVVLQDTFQTQLDFTSASPITVTNPVPNNITTPAIVASRTFTPTAPAPTANVANQSIIWQNIPVFNRFDVARASVQLTLSQLLNNNGGNTYINCAYLNATNLNQPAVTSREYATTWYPTQGINAVWQPERDATANSSYGIAPTPVPGGATNFQTGIESCATVLDIKPLAPRLTLTTKGEYTDNNSQIIDANKKDGYSVSTFNGNFYYKVDSQNTGGVAFPVTLQFDLANTAVVQFPAGGSYKLYRSADGITFTDTGLTAVRSAAGDRITFNNVTVPAGGFVRAVLAGDPTGVGNTDMQTTEIFNGVQLQVLENTTVNP</sequence>
<reference evidence="1 2" key="1">
    <citation type="submission" date="2018-05" db="EMBL/GenBank/DDBJ databases">
        <title>Complete Genome Sequence of Deinococcus sp. strain 17bor-2.</title>
        <authorList>
            <person name="Srinivasan S."/>
        </authorList>
    </citation>
    <scope>NUCLEOTIDE SEQUENCE [LARGE SCALE GENOMIC DNA]</scope>
    <source>
        <strain evidence="1 2">17bor-2</strain>
    </source>
</reference>
<accession>A0A2Z3JEY5</accession>
<dbReference type="RefSeq" id="WP_109825712.1">
    <property type="nucleotide sequence ID" value="NZ_CP029494.1"/>
</dbReference>
<dbReference type="KEGG" id="dez:DKM44_04290"/>
<evidence type="ECO:0000313" key="2">
    <source>
        <dbReference type="Proteomes" id="UP000245368"/>
    </source>
</evidence>